<dbReference type="GO" id="GO:0003729">
    <property type="term" value="F:mRNA binding"/>
    <property type="evidence" value="ECO:0007669"/>
    <property type="project" value="TreeGrafter"/>
</dbReference>
<evidence type="ECO:0000313" key="3">
    <source>
        <dbReference type="EMBL" id="KAA0717848.1"/>
    </source>
</evidence>
<dbReference type="Gene3D" id="1.10.150.310">
    <property type="entry name" value="Tex RuvX-like domain-like"/>
    <property type="match status" value="1"/>
</dbReference>
<dbReference type="SUPFAM" id="SSF47781">
    <property type="entry name" value="RuvA domain 2-like"/>
    <property type="match status" value="1"/>
</dbReference>
<keyword evidence="4" id="KW-1185">Reference proteome</keyword>
<dbReference type="InterPro" id="IPR003029">
    <property type="entry name" value="S1_domain"/>
</dbReference>
<comment type="caution">
    <text evidence="3">The sequence shown here is derived from an EMBL/GenBank/DDBJ whole genome shotgun (WGS) entry which is preliminary data.</text>
</comment>
<dbReference type="Pfam" id="PF09371">
    <property type="entry name" value="Tex_N"/>
    <property type="match status" value="1"/>
</dbReference>
<dbReference type="PROSITE" id="PS50126">
    <property type="entry name" value="S1"/>
    <property type="match status" value="1"/>
</dbReference>
<feature type="domain" description="S1 motif" evidence="2">
    <location>
        <begin position="1025"/>
        <end position="1098"/>
    </location>
</feature>
<dbReference type="InterPro" id="IPR012340">
    <property type="entry name" value="NA-bd_OB-fold"/>
</dbReference>
<dbReference type="FunFam" id="2.40.50.140:FF:000146">
    <property type="entry name" value="S1 RNA-binding domain-containing protein 1"/>
    <property type="match status" value="1"/>
</dbReference>
<evidence type="ECO:0000313" key="4">
    <source>
        <dbReference type="Proteomes" id="UP000324632"/>
    </source>
</evidence>
<dbReference type="AlphaFoldDB" id="A0A5A9P7A5"/>
<dbReference type="SUPFAM" id="SSF158832">
    <property type="entry name" value="Tex N-terminal region-like"/>
    <property type="match status" value="1"/>
</dbReference>
<gene>
    <name evidence="3" type="ORF">E1301_Tti001558</name>
</gene>
<dbReference type="InterPro" id="IPR010994">
    <property type="entry name" value="RuvA_2-like"/>
</dbReference>
<dbReference type="SUPFAM" id="SSF53098">
    <property type="entry name" value="Ribonuclease H-like"/>
    <property type="match status" value="1"/>
</dbReference>
<dbReference type="InterPro" id="IPR032639">
    <property type="entry name" value="Tex_YqgF"/>
</dbReference>
<feature type="region of interest" description="Disordered" evidence="1">
    <location>
        <begin position="130"/>
        <end position="175"/>
    </location>
</feature>
<dbReference type="Pfam" id="PF22706">
    <property type="entry name" value="Tex_central_region"/>
    <property type="match status" value="1"/>
</dbReference>
<dbReference type="InterPro" id="IPR023323">
    <property type="entry name" value="Tex-like_dom_sf"/>
</dbReference>
<dbReference type="Proteomes" id="UP000324632">
    <property type="component" value="Chromosome 8"/>
</dbReference>
<dbReference type="InterPro" id="IPR050437">
    <property type="entry name" value="Ribos_protein_bS1-like"/>
</dbReference>
<proteinExistence type="predicted"/>
<feature type="region of interest" description="Disordered" evidence="1">
    <location>
        <begin position="1"/>
        <end position="112"/>
    </location>
</feature>
<name>A0A5A9P7A5_9TELE</name>
<dbReference type="Gene3D" id="2.40.50.140">
    <property type="entry name" value="Nucleic acid-binding proteins"/>
    <property type="match status" value="1"/>
</dbReference>
<evidence type="ECO:0000259" key="2">
    <source>
        <dbReference type="PROSITE" id="PS50126"/>
    </source>
</evidence>
<feature type="compositionally biased region" description="Basic residues" evidence="1">
    <location>
        <begin position="79"/>
        <end position="90"/>
    </location>
</feature>
<dbReference type="Pfam" id="PF16921">
    <property type="entry name" value="Tex_YqgF"/>
    <property type="match status" value="1"/>
</dbReference>
<dbReference type="Gene3D" id="1.10.3500.10">
    <property type="entry name" value="Tex N-terminal region-like"/>
    <property type="match status" value="1"/>
</dbReference>
<reference evidence="3 4" key="1">
    <citation type="journal article" date="2019" name="Mol. Ecol. Resour.">
        <title>Chromosome-level genome assembly of Triplophysa tibetana, a fish adapted to the harsh high-altitude environment of the Tibetan Plateau.</title>
        <authorList>
            <person name="Yang X."/>
            <person name="Liu H."/>
            <person name="Ma Z."/>
            <person name="Zou Y."/>
            <person name="Zou M."/>
            <person name="Mao Y."/>
            <person name="Li X."/>
            <person name="Wang H."/>
            <person name="Chen T."/>
            <person name="Wang W."/>
            <person name="Yang R."/>
        </authorList>
    </citation>
    <scope>NUCLEOTIDE SEQUENCE [LARGE SCALE GENOMIC DNA]</scope>
    <source>
        <strain evidence="3">TTIB1903HZAU</strain>
        <tissue evidence="3">Muscle</tissue>
    </source>
</reference>
<dbReference type="CDD" id="cd05685">
    <property type="entry name" value="S1_Tex"/>
    <property type="match status" value="1"/>
</dbReference>
<dbReference type="SUPFAM" id="SSF50249">
    <property type="entry name" value="Nucleic acid-binding proteins"/>
    <property type="match status" value="1"/>
</dbReference>
<dbReference type="Pfam" id="PF12836">
    <property type="entry name" value="HHH_3"/>
    <property type="match status" value="1"/>
</dbReference>
<organism evidence="3 4">
    <name type="scientific">Triplophysa tibetana</name>
    <dbReference type="NCBI Taxonomy" id="1572043"/>
    <lineage>
        <taxon>Eukaryota</taxon>
        <taxon>Metazoa</taxon>
        <taxon>Chordata</taxon>
        <taxon>Craniata</taxon>
        <taxon>Vertebrata</taxon>
        <taxon>Euteleostomi</taxon>
        <taxon>Actinopterygii</taxon>
        <taxon>Neopterygii</taxon>
        <taxon>Teleostei</taxon>
        <taxon>Ostariophysi</taxon>
        <taxon>Cypriniformes</taxon>
        <taxon>Nemacheilidae</taxon>
        <taxon>Triplophysa</taxon>
    </lineage>
</organism>
<evidence type="ECO:0000256" key="1">
    <source>
        <dbReference type="SAM" id="MobiDB-lite"/>
    </source>
</evidence>
<dbReference type="PANTHER" id="PTHR10724">
    <property type="entry name" value="30S RIBOSOMAL PROTEIN S1"/>
    <property type="match status" value="1"/>
</dbReference>
<accession>A0A5A9P7A5</accession>
<dbReference type="GO" id="GO:0003735">
    <property type="term" value="F:structural constituent of ribosome"/>
    <property type="evidence" value="ECO:0007669"/>
    <property type="project" value="TreeGrafter"/>
</dbReference>
<dbReference type="FunFam" id="1.10.10.650:FF:000001">
    <property type="entry name" value="S1 RNA-binding domain 1"/>
    <property type="match status" value="1"/>
</dbReference>
<dbReference type="InterPro" id="IPR023319">
    <property type="entry name" value="Tex-like_HTH_dom_sf"/>
</dbReference>
<dbReference type="GO" id="GO:0006412">
    <property type="term" value="P:translation"/>
    <property type="evidence" value="ECO:0007669"/>
    <property type="project" value="TreeGrafter"/>
</dbReference>
<dbReference type="Gene3D" id="1.10.10.650">
    <property type="entry name" value="RuvA domain 2-like"/>
    <property type="match status" value="1"/>
</dbReference>
<dbReference type="InterPro" id="IPR055179">
    <property type="entry name" value="Tex-like_central_region"/>
</dbReference>
<dbReference type="InterPro" id="IPR012337">
    <property type="entry name" value="RNaseH-like_sf"/>
</dbReference>
<dbReference type="InterPro" id="IPR018974">
    <property type="entry name" value="Tex-like_N"/>
</dbReference>
<dbReference type="PANTHER" id="PTHR10724:SF10">
    <property type="entry name" value="S1 RNA-BINDING DOMAIN-CONTAINING PROTEIN 1"/>
    <property type="match status" value="1"/>
</dbReference>
<dbReference type="EMBL" id="SOYY01000008">
    <property type="protein sequence ID" value="KAA0717848.1"/>
    <property type="molecule type" value="Genomic_DNA"/>
</dbReference>
<dbReference type="Pfam" id="PF00575">
    <property type="entry name" value="S1"/>
    <property type="match status" value="1"/>
</dbReference>
<dbReference type="InterPro" id="IPR037027">
    <property type="entry name" value="YqgF/RNaseH-like_dom_sf"/>
</dbReference>
<dbReference type="GO" id="GO:0006139">
    <property type="term" value="P:nucleobase-containing compound metabolic process"/>
    <property type="evidence" value="ECO:0007669"/>
    <property type="project" value="InterPro"/>
</dbReference>
<feature type="compositionally biased region" description="Basic and acidic residues" evidence="1">
    <location>
        <begin position="39"/>
        <end position="78"/>
    </location>
</feature>
<protein>
    <submittedName>
        <fullName evidence="3">S1 RNA-binding domain-containing protein 1</fullName>
    </submittedName>
</protein>
<sequence length="1102" mass="123109">MLRRTRTAKVYTETSTDDDFDDMTGNQKDEELEWLPDLNDGKMKKGRLKAPDKTADGKPEPKRLPKPKETKPKAERKPRTARAIKVKTVKSNKEQQPEDTNVAKPASQQLMTVKEERLSINLNREFSNTAAVSGDMPDEGPSSSQHPFGVKKEEPEDFTFEEPPQKKQRTDAHQGRPIKLKVGSSRLEDLQMNWDLIQILAEKTGAEQWVCGNIVQLLQEENTVPFMVRYRKELINHMDADAVRDVQLVLEELRSVAKKSRSVAQTLKKEGVLTSQLENALQNCTTADEIDHVYAPYKKGSKLSKARRAKELGLEPAALALLQAPQTMDIHSCIQANKKGLSNLVEVATGVQEILADMISKDKESLTYVQSLCDRALVTIHSAVSKTALKEQQEQQGNQKSKPKDIAKFSLYTDFTCNVQQIQHHQVTLLFQTLAINRGENLKILTVKVNIPDWVKNDFCRWCVNVRWKPQGFARPELMEILKNAAEDSYKRLILPFLSRGYRTKITASAEKESIAMFVRNLRQRLLMCPVRGKVILAVDPGFHHGCKLAVLSPTTLRIPQCSSDGLPGLPRSFSAEHDASKLTSKALHLWIHFNPIFENESGRSPHRQCNIQCLAITDEAGASIYSVSPEAVKEMPDLDPNLRSAVSIGRRVQDPLAELIKIDPKHIGIGTYQSLQLVRCTLGHKGGERREELIDISDWQLLIKKAVNWPECGQTHFVLALGPVQAKQALAPEFNLAHDVSQSLLRAALDGVVQECVSFVGVDINICSETLMRHVAGLNAGRARSIMEWREKNGPFLNREQLKLVKGLGPKSFQQCAGFIRVNPETVLSYSTGGNKELDVPQNLSAGKRKVKASGTISNQFNPLDQTCIHPESYSIALRLDPSSSVRVYIKCEHLVLCCSVREGRAASCCHLYEKHIQQDVRTDALRFGCACVHDSCELNRNRFLSQIGSSLDMMGSDSLGHSVKNSVKSSGLDVLAKSLNTTPETLQLIVDGLTQPPGFDIRQDFEQADFKKEIVSMDDLYEGMVLTGRVTNAALFGAFVDIGVGRSGLIPKRFITPDKLPNDKKRRSLALGPGERVEVMVKHVDLQRNRISLDLIRVLR</sequence>
<dbReference type="InterPro" id="IPR044146">
    <property type="entry name" value="S1_Tex"/>
</dbReference>
<dbReference type="SMART" id="SM00316">
    <property type="entry name" value="S1"/>
    <property type="match status" value="1"/>
</dbReference>
<feature type="compositionally biased region" description="Basic and acidic residues" evidence="1">
    <location>
        <begin position="163"/>
        <end position="174"/>
    </location>
</feature>
<dbReference type="Gene3D" id="3.30.420.140">
    <property type="entry name" value="YqgF/RNase H-like domain"/>
    <property type="match status" value="1"/>
</dbReference>